<dbReference type="InterPro" id="IPR011995">
    <property type="entry name" value="OMPdecase_type-2"/>
</dbReference>
<comment type="similarity">
    <text evidence="2">Belongs to the OMP decarboxylase family. Type 2 subfamily.</text>
</comment>
<organism evidence="9 10">
    <name type="scientific">Brachybacterium huguangmaarense</name>
    <dbReference type="NCBI Taxonomy" id="1652028"/>
    <lineage>
        <taxon>Bacteria</taxon>
        <taxon>Bacillati</taxon>
        <taxon>Actinomycetota</taxon>
        <taxon>Actinomycetes</taxon>
        <taxon>Micrococcales</taxon>
        <taxon>Dermabacteraceae</taxon>
        <taxon>Brachybacterium</taxon>
    </lineage>
</organism>
<comment type="catalytic activity">
    <reaction evidence="6">
        <text>orotidine 5'-phosphate + H(+) = UMP + CO2</text>
        <dbReference type="Rhea" id="RHEA:11596"/>
        <dbReference type="ChEBI" id="CHEBI:15378"/>
        <dbReference type="ChEBI" id="CHEBI:16526"/>
        <dbReference type="ChEBI" id="CHEBI:57538"/>
        <dbReference type="ChEBI" id="CHEBI:57865"/>
        <dbReference type="EC" id="4.1.1.23"/>
    </reaction>
</comment>
<dbReference type="Pfam" id="PF00215">
    <property type="entry name" value="OMPdecase"/>
    <property type="match status" value="1"/>
</dbReference>
<evidence type="ECO:0000256" key="3">
    <source>
        <dbReference type="ARBA" id="ARBA00022793"/>
    </source>
</evidence>
<evidence type="ECO:0000259" key="8">
    <source>
        <dbReference type="SMART" id="SM00934"/>
    </source>
</evidence>
<accession>A0ABY6G1A1</accession>
<dbReference type="Gene3D" id="3.20.20.70">
    <property type="entry name" value="Aldolase class I"/>
    <property type="match status" value="1"/>
</dbReference>
<evidence type="ECO:0000256" key="2">
    <source>
        <dbReference type="ARBA" id="ARBA00008847"/>
    </source>
</evidence>
<dbReference type="InterPro" id="IPR011060">
    <property type="entry name" value="RibuloseP-bd_barrel"/>
</dbReference>
<keyword evidence="4" id="KW-0665">Pyrimidine biosynthesis</keyword>
<feature type="domain" description="Orotidine 5'-phosphate decarboxylase" evidence="8">
    <location>
        <begin position="18"/>
        <end position="268"/>
    </location>
</feature>
<keyword evidence="10" id="KW-1185">Reference proteome</keyword>
<dbReference type="PANTHER" id="PTHR43375:SF1">
    <property type="entry name" value="OROTIDINE 5'-PHOSPHATE DECARBOXYLASE"/>
    <property type="match status" value="1"/>
</dbReference>
<dbReference type="GO" id="GO:0004590">
    <property type="term" value="F:orotidine-5'-phosphate decarboxylase activity"/>
    <property type="evidence" value="ECO:0007669"/>
    <property type="project" value="UniProtKB-EC"/>
</dbReference>
<protein>
    <recommendedName>
        <fullName evidence="7">Orotidine-5'-phosphate decarboxylase</fullName>
        <ecNumber evidence="7">4.1.1.23</ecNumber>
    </recommendedName>
</protein>
<gene>
    <name evidence="9" type="primary">pyrF</name>
    <name evidence="9" type="ORF">BRM3_12655</name>
</gene>
<dbReference type="RefSeq" id="WP_263593657.1">
    <property type="nucleotide sequence ID" value="NZ_CP107020.1"/>
</dbReference>
<sequence>MSAPFGDRLREAVAAHGPVVAGIDPHAPLLAAWGLPDDADGVRRLGAAVLEAVDGHVAAIKPQSAFFERHGSRGVAALEDLLAEARDRGVLTILDVKRGDIGSTMGAYADAHLRPGAPLEADAITTSPYLGFGSLRPALDLAAEHGKGVFVLALTSNPDGAQVQHAREADGTAVARRIVELVEAENADAAAWGSVGLVVGATVGSAPADLGIDLVAGRAPLLAPGFGAQGAGVAERDAVFAGASGRVLVSVSRALLGAGPDVGALRRAADELAERYR</sequence>
<evidence type="ECO:0000256" key="4">
    <source>
        <dbReference type="ARBA" id="ARBA00022975"/>
    </source>
</evidence>
<comment type="pathway">
    <text evidence="1">Pyrimidine metabolism; UMP biosynthesis via de novo pathway; UMP from orotate: step 2/2.</text>
</comment>
<dbReference type="InterPro" id="IPR001754">
    <property type="entry name" value="OMPdeCOase_dom"/>
</dbReference>
<dbReference type="NCBIfam" id="TIGR02127">
    <property type="entry name" value="pyrF_sub2"/>
    <property type="match status" value="1"/>
</dbReference>
<evidence type="ECO:0000313" key="9">
    <source>
        <dbReference type="EMBL" id="UYG16444.1"/>
    </source>
</evidence>
<keyword evidence="5 9" id="KW-0456">Lyase</keyword>
<evidence type="ECO:0000313" key="10">
    <source>
        <dbReference type="Proteomes" id="UP001164305"/>
    </source>
</evidence>
<dbReference type="InterPro" id="IPR013785">
    <property type="entry name" value="Aldolase_TIM"/>
</dbReference>
<dbReference type="Proteomes" id="UP001164305">
    <property type="component" value="Chromosome"/>
</dbReference>
<dbReference type="EC" id="4.1.1.23" evidence="7"/>
<dbReference type="EMBL" id="CP107020">
    <property type="protein sequence ID" value="UYG16444.1"/>
    <property type="molecule type" value="Genomic_DNA"/>
</dbReference>
<reference evidence="9" key="1">
    <citation type="submission" date="2022-10" db="EMBL/GenBank/DDBJ databases">
        <title>Whole-Genome Sequencing of Brachybacterium huguangmaarense BRM-3, Isolated from Betula schmidtii.</title>
        <authorList>
            <person name="Haam D."/>
        </authorList>
    </citation>
    <scope>NUCLEOTIDE SEQUENCE</scope>
    <source>
        <strain evidence="9">BRM-3</strain>
    </source>
</reference>
<dbReference type="InterPro" id="IPR018089">
    <property type="entry name" value="OMPdecase_AS"/>
</dbReference>
<evidence type="ECO:0000256" key="6">
    <source>
        <dbReference type="ARBA" id="ARBA00049157"/>
    </source>
</evidence>
<dbReference type="SMART" id="SM00934">
    <property type="entry name" value="OMPdecase"/>
    <property type="match status" value="1"/>
</dbReference>
<evidence type="ECO:0000256" key="1">
    <source>
        <dbReference type="ARBA" id="ARBA00004861"/>
    </source>
</evidence>
<name>A0ABY6G1A1_9MICO</name>
<dbReference type="SUPFAM" id="SSF51366">
    <property type="entry name" value="Ribulose-phoshate binding barrel"/>
    <property type="match status" value="1"/>
</dbReference>
<keyword evidence="3" id="KW-0210">Decarboxylase</keyword>
<dbReference type="CDD" id="cd04725">
    <property type="entry name" value="OMP_decarboxylase_like"/>
    <property type="match status" value="1"/>
</dbReference>
<evidence type="ECO:0000256" key="7">
    <source>
        <dbReference type="NCBIfam" id="TIGR02127"/>
    </source>
</evidence>
<dbReference type="PROSITE" id="PS00156">
    <property type="entry name" value="OMPDECASE"/>
    <property type="match status" value="1"/>
</dbReference>
<evidence type="ECO:0000256" key="5">
    <source>
        <dbReference type="ARBA" id="ARBA00023239"/>
    </source>
</evidence>
<proteinExistence type="inferred from homology"/>
<dbReference type="PANTHER" id="PTHR43375">
    <property type="entry name" value="OROTIDINE 5'-PHOSPHATE DECARBOXYLASE"/>
    <property type="match status" value="1"/>
</dbReference>